<gene>
    <name evidence="2" type="ORF">H0A76_13190</name>
</gene>
<dbReference type="Proteomes" id="UP000568751">
    <property type="component" value="Unassembled WGS sequence"/>
</dbReference>
<comment type="caution">
    <text evidence="2">The sequence shown here is derived from an EMBL/GenBank/DDBJ whole genome shotgun (WGS) entry which is preliminary data.</text>
</comment>
<dbReference type="AlphaFoldDB" id="A0A853F998"/>
<protein>
    <submittedName>
        <fullName evidence="2">Uncharacterized protein</fullName>
    </submittedName>
</protein>
<reference evidence="2 3" key="1">
    <citation type="submission" date="2020-05" db="EMBL/GenBank/DDBJ databases">
        <title>Horizontal transmission and recombination maintain forever young bacterial symbiont genomes.</title>
        <authorList>
            <person name="Russell S.L."/>
            <person name="Pepper-Tunick E."/>
            <person name="Svedberg J."/>
            <person name="Byrne A."/>
            <person name="Ruelas Castillo J."/>
            <person name="Vollmers C."/>
            <person name="Beinart R.A."/>
            <person name="Corbett-Detig R."/>
        </authorList>
    </citation>
    <scope>NUCLEOTIDE SEQUENCE [LARGE SCALE GENOMIC DNA]</scope>
    <source>
        <strain evidence="2">455</strain>
    </source>
</reference>
<accession>A0A853F998</accession>
<evidence type="ECO:0000313" key="3">
    <source>
        <dbReference type="Proteomes" id="UP000568751"/>
    </source>
</evidence>
<feature type="region of interest" description="Disordered" evidence="1">
    <location>
        <begin position="1"/>
        <end position="27"/>
    </location>
</feature>
<dbReference type="EMBL" id="JACCHT010000018">
    <property type="protein sequence ID" value="NYT28710.1"/>
    <property type="molecule type" value="Genomic_DNA"/>
</dbReference>
<proteinExistence type="predicted"/>
<organism evidence="2 3">
    <name type="scientific">Candidatus Thiodubiliella endoseptemdiera</name>
    <dbReference type="NCBI Taxonomy" id="2738886"/>
    <lineage>
        <taxon>Bacteria</taxon>
        <taxon>Pseudomonadati</taxon>
        <taxon>Pseudomonadota</taxon>
        <taxon>Gammaproteobacteria</taxon>
        <taxon>Candidatus Pseudothioglobaceae</taxon>
        <taxon>Candidatus Thiodubiliella</taxon>
    </lineage>
</organism>
<name>A0A853F998_9GAMM</name>
<sequence>MKRKREDEDISEENTLKVKRPNGLIDNSNSSEIEMHMTKMKKYKVFNNLLIVQKKYGMQNIKSTLKGHG</sequence>
<evidence type="ECO:0000256" key="1">
    <source>
        <dbReference type="SAM" id="MobiDB-lite"/>
    </source>
</evidence>
<evidence type="ECO:0000313" key="2">
    <source>
        <dbReference type="EMBL" id="NYT28710.1"/>
    </source>
</evidence>